<dbReference type="GO" id="GO:0008233">
    <property type="term" value="F:peptidase activity"/>
    <property type="evidence" value="ECO:0007669"/>
    <property type="project" value="UniProtKB-KW"/>
</dbReference>
<name>A0A6N8FFA0_9GAMM</name>
<dbReference type="PANTHER" id="PTHR43019">
    <property type="entry name" value="SERINE ENDOPROTEASE DEGS"/>
    <property type="match status" value="1"/>
</dbReference>
<evidence type="ECO:0000313" key="2">
    <source>
        <dbReference type="EMBL" id="MUH73660.1"/>
    </source>
</evidence>
<keyword evidence="2" id="KW-0645">Protease</keyword>
<dbReference type="RefSeq" id="WP_155697067.1">
    <property type="nucleotide sequence ID" value="NZ_WOCD01000005.1"/>
</dbReference>
<reference evidence="2 3" key="1">
    <citation type="submission" date="2019-11" db="EMBL/GenBank/DDBJ databases">
        <title>P. haliotis isolates from Z. marina roots.</title>
        <authorList>
            <person name="Cohen M."/>
            <person name="Jospin G."/>
            <person name="Eisen J.A."/>
            <person name="Coil D.A."/>
        </authorList>
    </citation>
    <scope>NUCLEOTIDE SEQUENCE [LARGE SCALE GENOMIC DNA]</scope>
    <source>
        <strain evidence="2 3">UCD-MCMsp1aY</strain>
    </source>
</reference>
<keyword evidence="3" id="KW-1185">Reference proteome</keyword>
<accession>A0A6N8FFA0</accession>
<dbReference type="AlphaFoldDB" id="A0A6N8FFA0"/>
<dbReference type="GO" id="GO:0006508">
    <property type="term" value="P:proteolysis"/>
    <property type="evidence" value="ECO:0007669"/>
    <property type="project" value="UniProtKB-KW"/>
</dbReference>
<evidence type="ECO:0000256" key="1">
    <source>
        <dbReference type="SAM" id="Phobius"/>
    </source>
</evidence>
<organism evidence="2 3">
    <name type="scientific">Psychrosphaera haliotis</name>
    <dbReference type="NCBI Taxonomy" id="555083"/>
    <lineage>
        <taxon>Bacteria</taxon>
        <taxon>Pseudomonadati</taxon>
        <taxon>Pseudomonadota</taxon>
        <taxon>Gammaproteobacteria</taxon>
        <taxon>Alteromonadales</taxon>
        <taxon>Pseudoalteromonadaceae</taxon>
        <taxon>Psychrosphaera</taxon>
    </lineage>
</organism>
<feature type="transmembrane region" description="Helical" evidence="1">
    <location>
        <begin position="38"/>
        <end position="58"/>
    </location>
</feature>
<gene>
    <name evidence="2" type="ORF">GNP35_14900</name>
</gene>
<dbReference type="InterPro" id="IPR043504">
    <property type="entry name" value="Peptidase_S1_PA_chymotrypsin"/>
</dbReference>
<dbReference type="OrthoDB" id="212300at2"/>
<dbReference type="Gene3D" id="2.40.10.10">
    <property type="entry name" value="Trypsin-like serine proteases"/>
    <property type="match status" value="2"/>
</dbReference>
<keyword evidence="2" id="KW-0378">Hydrolase</keyword>
<evidence type="ECO:0000313" key="3">
    <source>
        <dbReference type="Proteomes" id="UP000439994"/>
    </source>
</evidence>
<keyword evidence="1" id="KW-0472">Membrane</keyword>
<comment type="caution">
    <text evidence="2">The sequence shown here is derived from an EMBL/GenBank/DDBJ whole genome shotgun (WGS) entry which is preliminary data.</text>
</comment>
<dbReference type="EMBL" id="WOCD01000005">
    <property type="protein sequence ID" value="MUH73660.1"/>
    <property type="molecule type" value="Genomic_DNA"/>
</dbReference>
<protein>
    <submittedName>
        <fullName evidence="2">Trypsin-like serine protease</fullName>
    </submittedName>
</protein>
<keyword evidence="1" id="KW-1133">Transmembrane helix</keyword>
<sequence>MALTNRKEFNSLMSDVSVRVGYSAVTKIESALTSAKSAVYFALMLIISLVMFSSPSFAQGSNSLPAIAAQTKPSVVGVGVYNPLSAPRYQLLGTGFVVRSSATKSIIATNHHVVNGKAYDPDKAQISVHVGEGKKARFYTAKLIAQDERADVAIIEIDAVLPALTLSDSDYNAPAGSQIMLSGLPIGSVLGLFKAIHIGYVSAFVPQAIPQKNASQLSIEMIKRLRNPLYVYQLDVTAYPGNSGSPVIETATGKVVAIINSVLVKSTRENVLSDPSGISYAIPVSEIHKLLKQTRQ</sequence>
<dbReference type="Pfam" id="PF13365">
    <property type="entry name" value="Trypsin_2"/>
    <property type="match status" value="1"/>
</dbReference>
<proteinExistence type="predicted"/>
<dbReference type="InterPro" id="IPR009003">
    <property type="entry name" value="Peptidase_S1_PA"/>
</dbReference>
<dbReference type="PANTHER" id="PTHR43019:SF23">
    <property type="entry name" value="PROTEASE DO-LIKE 5, CHLOROPLASTIC"/>
    <property type="match status" value="1"/>
</dbReference>
<dbReference type="Proteomes" id="UP000439994">
    <property type="component" value="Unassembled WGS sequence"/>
</dbReference>
<keyword evidence="1" id="KW-0812">Transmembrane</keyword>
<dbReference type="SUPFAM" id="SSF50494">
    <property type="entry name" value="Trypsin-like serine proteases"/>
    <property type="match status" value="1"/>
</dbReference>